<reference evidence="1 2" key="1">
    <citation type="submission" date="2014-04" db="EMBL/GenBank/DDBJ databases">
        <title>Evolutionary Origins and Diversification of the Mycorrhizal Mutualists.</title>
        <authorList>
            <consortium name="DOE Joint Genome Institute"/>
            <consortium name="Mycorrhizal Genomics Consortium"/>
            <person name="Kohler A."/>
            <person name="Kuo A."/>
            <person name="Nagy L.G."/>
            <person name="Floudas D."/>
            <person name="Copeland A."/>
            <person name="Barry K.W."/>
            <person name="Cichocki N."/>
            <person name="Veneault-Fourrey C."/>
            <person name="LaButti K."/>
            <person name="Lindquist E.A."/>
            <person name="Lipzen A."/>
            <person name="Lundell T."/>
            <person name="Morin E."/>
            <person name="Murat C."/>
            <person name="Riley R."/>
            <person name="Ohm R."/>
            <person name="Sun H."/>
            <person name="Tunlid A."/>
            <person name="Henrissat B."/>
            <person name="Grigoriev I.V."/>
            <person name="Hibbett D.S."/>
            <person name="Martin F."/>
        </authorList>
    </citation>
    <scope>NUCLEOTIDE SEQUENCE [LARGE SCALE GENOMIC DNA]</scope>
    <source>
        <strain evidence="1 2">Koide BX008</strain>
    </source>
</reference>
<protein>
    <submittedName>
        <fullName evidence="1">Uncharacterized protein</fullName>
    </submittedName>
</protein>
<dbReference type="InParanoid" id="A0A0C2WNG2"/>
<accession>A0A0C2WNG2</accession>
<gene>
    <name evidence="1" type="ORF">M378DRAFT_729199</name>
</gene>
<sequence length="91" mass="10492">MTEGLVKVVRNPQFRLSHFCTNYCCLIYSCKMVNVYSHSHKLVEERLLCSMITTMFLLAVWKTSPQSLVGFCVNSPVRHVKYPSLRGTEFS</sequence>
<dbReference type="Proteomes" id="UP000054549">
    <property type="component" value="Unassembled WGS sequence"/>
</dbReference>
<keyword evidence="2" id="KW-1185">Reference proteome</keyword>
<dbReference type="AlphaFoldDB" id="A0A0C2WNG2"/>
<dbReference type="PROSITE" id="PS51257">
    <property type="entry name" value="PROKAR_LIPOPROTEIN"/>
    <property type="match status" value="1"/>
</dbReference>
<organism evidence="1 2">
    <name type="scientific">Amanita muscaria (strain Koide BX008)</name>
    <dbReference type="NCBI Taxonomy" id="946122"/>
    <lineage>
        <taxon>Eukaryota</taxon>
        <taxon>Fungi</taxon>
        <taxon>Dikarya</taxon>
        <taxon>Basidiomycota</taxon>
        <taxon>Agaricomycotina</taxon>
        <taxon>Agaricomycetes</taxon>
        <taxon>Agaricomycetidae</taxon>
        <taxon>Agaricales</taxon>
        <taxon>Pluteineae</taxon>
        <taxon>Amanitaceae</taxon>
        <taxon>Amanita</taxon>
    </lineage>
</organism>
<evidence type="ECO:0000313" key="1">
    <source>
        <dbReference type="EMBL" id="KIL63142.1"/>
    </source>
</evidence>
<dbReference type="HOGENOM" id="CLU_2426556_0_0_1"/>
<dbReference type="EMBL" id="KN818262">
    <property type="protein sequence ID" value="KIL63142.1"/>
    <property type="molecule type" value="Genomic_DNA"/>
</dbReference>
<evidence type="ECO:0000313" key="2">
    <source>
        <dbReference type="Proteomes" id="UP000054549"/>
    </source>
</evidence>
<proteinExistence type="predicted"/>
<name>A0A0C2WNG2_AMAMK</name>